<proteinExistence type="predicted"/>
<protein>
    <recommendedName>
        <fullName evidence="3">Beta-ketoacyl synthase N-terminal domain-containing protein</fullName>
    </recommendedName>
</protein>
<evidence type="ECO:0000313" key="2">
    <source>
        <dbReference type="Proteomes" id="UP001432222"/>
    </source>
</evidence>
<dbReference type="Gene3D" id="3.40.47.10">
    <property type="match status" value="1"/>
</dbReference>
<evidence type="ECO:0008006" key="3">
    <source>
        <dbReference type="Google" id="ProtNLM"/>
    </source>
</evidence>
<evidence type="ECO:0000313" key="1">
    <source>
        <dbReference type="EMBL" id="WUQ82097.1"/>
    </source>
</evidence>
<reference evidence="1" key="1">
    <citation type="submission" date="2022-10" db="EMBL/GenBank/DDBJ databases">
        <title>The complete genomes of actinobacterial strains from the NBC collection.</title>
        <authorList>
            <person name="Joergensen T.S."/>
            <person name="Alvarez Arevalo M."/>
            <person name="Sterndorff E.B."/>
            <person name="Faurdal D."/>
            <person name="Vuksanovic O."/>
            <person name="Mourched A.-S."/>
            <person name="Charusanti P."/>
            <person name="Shaw S."/>
            <person name="Blin K."/>
            <person name="Weber T."/>
        </authorList>
    </citation>
    <scope>NUCLEOTIDE SEQUENCE</scope>
    <source>
        <strain evidence="1">NBC_00222</strain>
    </source>
</reference>
<dbReference type="InterPro" id="IPR016039">
    <property type="entry name" value="Thiolase-like"/>
</dbReference>
<accession>A0ABZ1TWN4</accession>
<keyword evidence="2" id="KW-1185">Reference proteome</keyword>
<dbReference type="Proteomes" id="UP001432222">
    <property type="component" value="Chromosome"/>
</dbReference>
<dbReference type="SUPFAM" id="SSF53901">
    <property type="entry name" value="Thiolase-like"/>
    <property type="match status" value="1"/>
</dbReference>
<organism evidence="1 2">
    <name type="scientific">Kitasatospora purpeofusca</name>
    <dbReference type="NCBI Taxonomy" id="67352"/>
    <lineage>
        <taxon>Bacteria</taxon>
        <taxon>Bacillati</taxon>
        <taxon>Actinomycetota</taxon>
        <taxon>Actinomycetes</taxon>
        <taxon>Kitasatosporales</taxon>
        <taxon>Streptomycetaceae</taxon>
        <taxon>Kitasatospora</taxon>
    </lineage>
</organism>
<dbReference type="EMBL" id="CP108110">
    <property type="protein sequence ID" value="WUQ82097.1"/>
    <property type="molecule type" value="Genomic_DNA"/>
</dbReference>
<sequence>MTALRILAEAAWPDPDARGPEQLPPLPGFSASTFNPLVAETAERCLRAHHGTAPAPGRTALLLASASGDLATARAIEEAAADTARRMPPLLFFQSNPNAVLGHIAARWGLIGPVVAICPSQPPPPGRVPQDALDLAELLLADGDADQVLVIAAEQVEQTEQTDEDAADPDSTDRAVALLVTTA</sequence>
<gene>
    <name evidence="1" type="ORF">OHA16_03335</name>
</gene>
<dbReference type="RefSeq" id="WP_328953163.1">
    <property type="nucleotide sequence ID" value="NZ_CP108110.1"/>
</dbReference>
<name>A0ABZ1TWN4_9ACTN</name>